<sequence>MRDVTIYEHYQKKAKAHDSSCVAPKKAEVDPTMMLHCSDTTFQEAISTMDMKELVDTVAALQNEMLHEQANFNALNQRLQRLADDASRQEYREVSEALLRSQTRMSMLCARNMSCFAKQATRLQRQAPEYRWPPRSHREAPPAAYNAVTNDKVTSQPPSDKPHTNAAARSVAAATGSDDRFVRQSHLVVDQEPAISPGMYASKVPWIIKKPRANAADVRTDVVNQTKVTYRVVNPAVAAATTTTTTRPHLAPFTVKPNPSRAAAPIQNDVWRDAREADDDDDKRTSRTNGESIEIVALEKPEMARRRDEVKPETTRRRHEVKPETARRRDEVKPEMARSRDAAGQNGRQGAPSAADEEQERFIPGSVSRFSALFENLNVDDGRAASRRHGNGPARAADDGDGCHATMRAAESHNNKVSQLSYPTESGYNSNDTVSPIPSDRHTDFDSPASAVLSDAGGGGDAREIIIGGEGEVPCSVIDEPGNNHELADGKFESMEVACEPEFKVFHVQHSPGVSAEEEEESEEEEEEEEPREKDSFVVKGILHLDREGADWPPEYRFDNDVGESCTDELYRAEVLPPRNVRSPPEYRDVDAGKVRPLEVVLEEEELSAAGERADAGGLKTIERQCMDELIDDAPRMKYWDPTTLLRELYRIEPPPQEGASVASEEETPTYIPMEGYMEKLPLGKKKSTFWKSWKRRFFRARDGYLYYYEGGNREQASGCMKLAGGAVEDMGTDMLGIDDGRGRFLVVKTLSAKDKHLWKLSLSSQVVENRQALYVQPSLTFTPHPNKQVIIVDLGSSSVRAGILGSKRKLSLPASNYPLVECNPQRNQVNFQGKLAPHGNDNDCGGKVVAKVEQGSLCFVKRGHKVPRPQTGVFYYSSYIDNCIKEGQLLSLNKYSIRNEDYLDDEQVRDEDVDPSPDVNSSPHRYHAAYVGACVFAGRSEFDDSCISADDWRASPELCLDKWNP</sequence>
<accession>A0ABM1F259</accession>
<evidence type="ECO:0000259" key="3">
    <source>
        <dbReference type="PROSITE" id="PS50003"/>
    </source>
</evidence>
<feature type="region of interest" description="Disordered" evidence="2">
    <location>
        <begin position="383"/>
        <end position="402"/>
    </location>
</feature>
<dbReference type="InterPro" id="IPR001849">
    <property type="entry name" value="PH_domain"/>
</dbReference>
<name>A0ABM1F259_PRICU</name>
<feature type="compositionally biased region" description="Polar residues" evidence="2">
    <location>
        <begin position="415"/>
        <end position="436"/>
    </location>
</feature>
<dbReference type="SMART" id="SM00233">
    <property type="entry name" value="PH"/>
    <property type="match status" value="1"/>
</dbReference>
<dbReference type="Proteomes" id="UP000695022">
    <property type="component" value="Unplaced"/>
</dbReference>
<dbReference type="Gene3D" id="2.30.29.30">
    <property type="entry name" value="Pleckstrin-homology domain (PH domain)/Phosphotyrosine-binding domain (PTB)"/>
    <property type="match status" value="1"/>
</dbReference>
<feature type="domain" description="PH" evidence="3">
    <location>
        <begin position="671"/>
        <end position="768"/>
    </location>
</feature>
<feature type="compositionally biased region" description="Basic and acidic residues" evidence="2">
    <location>
        <begin position="297"/>
        <end position="341"/>
    </location>
</feature>
<feature type="region of interest" description="Disordered" evidence="2">
    <location>
        <begin position="411"/>
        <end position="461"/>
    </location>
</feature>
<dbReference type="SUPFAM" id="SSF50729">
    <property type="entry name" value="PH domain-like"/>
    <property type="match status" value="1"/>
</dbReference>
<gene>
    <name evidence="5" type="primary">LOC106818328</name>
</gene>
<evidence type="ECO:0000313" key="4">
    <source>
        <dbReference type="Proteomes" id="UP000695022"/>
    </source>
</evidence>
<evidence type="ECO:0000313" key="5">
    <source>
        <dbReference type="RefSeq" id="XP_014678530.1"/>
    </source>
</evidence>
<feature type="region of interest" description="Disordered" evidence="2">
    <location>
        <begin position="510"/>
        <end position="535"/>
    </location>
</feature>
<organism evidence="4 5">
    <name type="scientific">Priapulus caudatus</name>
    <name type="common">Priapulid worm</name>
    <dbReference type="NCBI Taxonomy" id="37621"/>
    <lineage>
        <taxon>Eukaryota</taxon>
        <taxon>Metazoa</taxon>
        <taxon>Ecdysozoa</taxon>
        <taxon>Scalidophora</taxon>
        <taxon>Priapulida</taxon>
        <taxon>Priapulimorpha</taxon>
        <taxon>Priapulimorphida</taxon>
        <taxon>Priapulidae</taxon>
        <taxon>Priapulus</taxon>
    </lineage>
</organism>
<feature type="compositionally biased region" description="Acidic residues" evidence="2">
    <location>
        <begin position="516"/>
        <end position="530"/>
    </location>
</feature>
<keyword evidence="4" id="KW-1185">Reference proteome</keyword>
<dbReference type="RefSeq" id="XP_014678530.1">
    <property type="nucleotide sequence ID" value="XM_014823044.1"/>
</dbReference>
<dbReference type="PROSITE" id="PS50003">
    <property type="entry name" value="PH_DOMAIN"/>
    <property type="match status" value="1"/>
</dbReference>
<proteinExistence type="predicted"/>
<protein>
    <submittedName>
        <fullName evidence="5">Uncharacterized protein LOC106818328</fullName>
    </submittedName>
</protein>
<feature type="coiled-coil region" evidence="1">
    <location>
        <begin position="51"/>
        <end position="78"/>
    </location>
</feature>
<reference evidence="5" key="1">
    <citation type="submission" date="2025-08" db="UniProtKB">
        <authorList>
            <consortium name="RefSeq"/>
        </authorList>
    </citation>
    <scope>IDENTIFICATION</scope>
</reference>
<feature type="region of interest" description="Disordered" evidence="2">
    <location>
        <begin position="248"/>
        <end position="360"/>
    </location>
</feature>
<dbReference type="InterPro" id="IPR011993">
    <property type="entry name" value="PH-like_dom_sf"/>
</dbReference>
<keyword evidence="1" id="KW-0175">Coiled coil</keyword>
<evidence type="ECO:0000256" key="2">
    <source>
        <dbReference type="SAM" id="MobiDB-lite"/>
    </source>
</evidence>
<evidence type="ECO:0000256" key="1">
    <source>
        <dbReference type="SAM" id="Coils"/>
    </source>
</evidence>
<dbReference type="GeneID" id="106818328"/>